<dbReference type="AlphaFoldDB" id="A0A448HKA2"/>
<gene>
    <name evidence="3" type="ORF">NCTC11636_02442</name>
</gene>
<reference evidence="3 4" key="1">
    <citation type="submission" date="2018-12" db="EMBL/GenBank/DDBJ databases">
        <authorList>
            <consortium name="Pathogen Informatics"/>
        </authorList>
    </citation>
    <scope>NUCLEOTIDE SEQUENCE [LARGE SCALE GENOMIC DNA]</scope>
    <source>
        <strain evidence="3 4">NCTC11636</strain>
    </source>
</reference>
<dbReference type="Proteomes" id="UP000266895">
    <property type="component" value="Chromosome"/>
</dbReference>
<dbReference type="RefSeq" id="WP_126383461.1">
    <property type="nucleotide sequence ID" value="NZ_LR134350.1"/>
</dbReference>
<keyword evidence="2" id="KW-0812">Transmembrane</keyword>
<name>A0A448HKA2_9ACTO</name>
<evidence type="ECO:0000256" key="1">
    <source>
        <dbReference type="SAM" id="MobiDB-lite"/>
    </source>
</evidence>
<evidence type="ECO:0000313" key="4">
    <source>
        <dbReference type="Proteomes" id="UP000266895"/>
    </source>
</evidence>
<organism evidence="3 4">
    <name type="scientific">Actinomyces howellii</name>
    <dbReference type="NCBI Taxonomy" id="52771"/>
    <lineage>
        <taxon>Bacteria</taxon>
        <taxon>Bacillati</taxon>
        <taxon>Actinomycetota</taxon>
        <taxon>Actinomycetes</taxon>
        <taxon>Actinomycetales</taxon>
        <taxon>Actinomycetaceae</taxon>
        <taxon>Actinomyces</taxon>
    </lineage>
</organism>
<keyword evidence="2" id="KW-0472">Membrane</keyword>
<sequence length="191" mass="19349">MTTTVRSAHSAPAAPRADAAAQEFGPGGSVEVLLGAGRGVRPDPRTALVAVVVLNGAALSVGELAPSLMAGVIGWIALASIGAWGLLSGFACAELVCVACLYLVPLAGPSVLGAVVVTTAYWVLRVTVATAVAVYAVQVVQVGELLVALRSMRVPVALTVPVLVLLRFLPVAAKEYRAVCDAMVLRGIAPA</sequence>
<evidence type="ECO:0000256" key="2">
    <source>
        <dbReference type="SAM" id="Phobius"/>
    </source>
</evidence>
<accession>A0A448HKA2</accession>
<feature type="region of interest" description="Disordered" evidence="1">
    <location>
        <begin position="1"/>
        <end position="22"/>
    </location>
</feature>
<dbReference type="OrthoDB" id="3251998at2"/>
<keyword evidence="4" id="KW-1185">Reference proteome</keyword>
<evidence type="ECO:0000313" key="3">
    <source>
        <dbReference type="EMBL" id="VEG29969.1"/>
    </source>
</evidence>
<protein>
    <submittedName>
        <fullName evidence="3">ABC-type cobalt transport system, permease component CbiQ and related transporters</fullName>
    </submittedName>
</protein>
<dbReference type="KEGG" id="ahw:NCTC11636_02442"/>
<feature type="compositionally biased region" description="Low complexity" evidence="1">
    <location>
        <begin position="1"/>
        <end position="21"/>
    </location>
</feature>
<proteinExistence type="predicted"/>
<dbReference type="EMBL" id="LR134350">
    <property type="protein sequence ID" value="VEG29969.1"/>
    <property type="molecule type" value="Genomic_DNA"/>
</dbReference>
<keyword evidence="2" id="KW-1133">Transmembrane helix</keyword>
<feature type="transmembrane region" description="Helical" evidence="2">
    <location>
        <begin position="47"/>
        <end position="77"/>
    </location>
</feature>